<feature type="compositionally biased region" description="Gly residues" evidence="1">
    <location>
        <begin position="240"/>
        <end position="264"/>
    </location>
</feature>
<gene>
    <name evidence="4" type="ordered locus">Halhy_2428</name>
</gene>
<evidence type="ECO:0000313" key="5">
    <source>
        <dbReference type="Proteomes" id="UP000008461"/>
    </source>
</evidence>
<dbReference type="PANTHER" id="PTHR30373:SF2">
    <property type="entry name" value="UPF0603 PROTEIN YGCG"/>
    <property type="match status" value="1"/>
</dbReference>
<evidence type="ECO:0000256" key="1">
    <source>
        <dbReference type="SAM" id="MobiDB-lite"/>
    </source>
</evidence>
<keyword evidence="2" id="KW-0812">Transmembrane</keyword>
<dbReference type="Gene3D" id="3.10.310.50">
    <property type="match status" value="1"/>
</dbReference>
<keyword evidence="5" id="KW-1185">Reference proteome</keyword>
<reference evidence="4 5" key="1">
    <citation type="journal article" date="2011" name="Stand. Genomic Sci.">
        <title>Complete genome sequence of Haliscomenobacter hydrossis type strain (O).</title>
        <authorList>
            <consortium name="US DOE Joint Genome Institute (JGI-PGF)"/>
            <person name="Daligault H."/>
            <person name="Lapidus A."/>
            <person name="Zeytun A."/>
            <person name="Nolan M."/>
            <person name="Lucas S."/>
            <person name="Del Rio T.G."/>
            <person name="Tice H."/>
            <person name="Cheng J.F."/>
            <person name="Tapia R."/>
            <person name="Han C."/>
            <person name="Goodwin L."/>
            <person name="Pitluck S."/>
            <person name="Liolios K."/>
            <person name="Pagani I."/>
            <person name="Ivanova N."/>
            <person name="Huntemann M."/>
            <person name="Mavromatis K."/>
            <person name="Mikhailova N."/>
            <person name="Pati A."/>
            <person name="Chen A."/>
            <person name="Palaniappan K."/>
            <person name="Land M."/>
            <person name="Hauser L."/>
            <person name="Brambilla E.M."/>
            <person name="Rohde M."/>
            <person name="Verbarg S."/>
            <person name="Goker M."/>
            <person name="Bristow J."/>
            <person name="Eisen J.A."/>
            <person name="Markowitz V."/>
            <person name="Hugenholtz P."/>
            <person name="Kyrpides N.C."/>
            <person name="Klenk H.P."/>
            <person name="Woyke T."/>
        </authorList>
    </citation>
    <scope>NUCLEOTIDE SEQUENCE [LARGE SCALE GENOMIC DNA]</scope>
    <source>
        <strain evidence="5">ATCC 27775 / DSM 1100 / LMG 10767 / O</strain>
    </source>
</reference>
<protein>
    <recommendedName>
        <fullName evidence="3">TPM domain-containing protein</fullName>
    </recommendedName>
</protein>
<dbReference type="eggNOG" id="COG1512">
    <property type="taxonomic scope" value="Bacteria"/>
</dbReference>
<proteinExistence type="predicted"/>
<evidence type="ECO:0000313" key="4">
    <source>
        <dbReference type="EMBL" id="AEE50302.1"/>
    </source>
</evidence>
<evidence type="ECO:0000256" key="2">
    <source>
        <dbReference type="SAM" id="Phobius"/>
    </source>
</evidence>
<name>F4KWF2_HALH1</name>
<accession>F4KWF2</accession>
<dbReference type="EMBL" id="CP002691">
    <property type="protein sequence ID" value="AEE50302.1"/>
    <property type="molecule type" value="Genomic_DNA"/>
</dbReference>
<organism evidence="4 5">
    <name type="scientific">Haliscomenobacter hydrossis (strain ATCC 27775 / DSM 1100 / LMG 10767 / O)</name>
    <dbReference type="NCBI Taxonomy" id="760192"/>
    <lineage>
        <taxon>Bacteria</taxon>
        <taxon>Pseudomonadati</taxon>
        <taxon>Bacteroidota</taxon>
        <taxon>Saprospiria</taxon>
        <taxon>Saprospirales</taxon>
        <taxon>Haliscomenobacteraceae</taxon>
        <taxon>Haliscomenobacter</taxon>
    </lineage>
</organism>
<feature type="transmembrane region" description="Helical" evidence="2">
    <location>
        <begin position="174"/>
        <end position="194"/>
    </location>
</feature>
<reference key="2">
    <citation type="submission" date="2011-04" db="EMBL/GenBank/DDBJ databases">
        <title>Complete sequence of chromosome of Haliscomenobacter hydrossis DSM 1100.</title>
        <authorList>
            <consortium name="US DOE Joint Genome Institute (JGI-PGF)"/>
            <person name="Lucas S."/>
            <person name="Han J."/>
            <person name="Lapidus A."/>
            <person name="Bruce D."/>
            <person name="Goodwin L."/>
            <person name="Pitluck S."/>
            <person name="Peters L."/>
            <person name="Kyrpides N."/>
            <person name="Mavromatis K."/>
            <person name="Ivanova N."/>
            <person name="Ovchinnikova G."/>
            <person name="Pagani I."/>
            <person name="Daligault H."/>
            <person name="Detter J.C."/>
            <person name="Han C."/>
            <person name="Land M."/>
            <person name="Hauser L."/>
            <person name="Markowitz V."/>
            <person name="Cheng J.-F."/>
            <person name="Hugenholtz P."/>
            <person name="Woyke T."/>
            <person name="Wu D."/>
            <person name="Verbarg S."/>
            <person name="Frueling A."/>
            <person name="Brambilla E."/>
            <person name="Klenk H.-P."/>
            <person name="Eisen J.A."/>
        </authorList>
    </citation>
    <scope>NUCLEOTIDE SEQUENCE</scope>
    <source>
        <strain>DSM 1100</strain>
    </source>
</reference>
<dbReference type="KEGG" id="hhy:Halhy_2428"/>
<dbReference type="STRING" id="760192.Halhy_2428"/>
<evidence type="ECO:0000259" key="3">
    <source>
        <dbReference type="Pfam" id="PF04536"/>
    </source>
</evidence>
<dbReference type="PANTHER" id="PTHR30373">
    <property type="entry name" value="UPF0603 PROTEIN YGCG"/>
    <property type="match status" value="1"/>
</dbReference>
<feature type="region of interest" description="Disordered" evidence="1">
    <location>
        <begin position="234"/>
        <end position="264"/>
    </location>
</feature>
<dbReference type="HOGENOM" id="CLU_035211_1_0_10"/>
<keyword evidence="2" id="KW-1133">Transmembrane helix</keyword>
<sequence>MNMKSLLLLLGSMWVLNGVFAKEIPARPQTMVNDYAGVLSPAELNNLERKLRAYEDSTSTQIAIVIDRSLEGEDAFEYSFRLAQAWGIGQKDKDNGVLIYVAQAERKIRIVTNAGVQGFLTDALSKRIIENTITPAFKKGQFYAGLDGAVDNIIQVAAGEYKADEKKDAEGGGAMSFLILLLIIGGVIAMFSYLSRRSAQAGGGYYGGGRYNDNRGGGGGWIIFPGGFGGGGSDRNSDWGSGGDDWGGFGGSDGFDGGGAGGDW</sequence>
<dbReference type="RefSeq" id="WP_013764851.1">
    <property type="nucleotide sequence ID" value="NC_015510.1"/>
</dbReference>
<dbReference type="Proteomes" id="UP000008461">
    <property type="component" value="Chromosome"/>
</dbReference>
<dbReference type="Pfam" id="PF04536">
    <property type="entry name" value="TPM_phosphatase"/>
    <property type="match status" value="1"/>
</dbReference>
<dbReference type="AlphaFoldDB" id="F4KWF2"/>
<feature type="domain" description="TPM" evidence="3">
    <location>
        <begin position="32"/>
        <end position="155"/>
    </location>
</feature>
<keyword evidence="2" id="KW-0472">Membrane</keyword>
<dbReference type="InterPro" id="IPR007621">
    <property type="entry name" value="TPM_dom"/>
</dbReference>